<sequence length="77" mass="8238">MSTSATTERFSQQIEEVSTAPYTSSFNAVKNAEAIGKVLFTSFSGSQAGVMEYFDRMTIVVTGPDTYQVSLVVGVAT</sequence>
<evidence type="ECO:0000313" key="2">
    <source>
        <dbReference type="Proteomes" id="UP000674938"/>
    </source>
</evidence>
<gene>
    <name evidence="1" type="ORF">I6N95_07635</name>
</gene>
<protein>
    <submittedName>
        <fullName evidence="1">Uncharacterized protein</fullName>
    </submittedName>
</protein>
<proteinExistence type="predicted"/>
<organism evidence="1 2">
    <name type="scientific">Vagococcus allomyrinae</name>
    <dbReference type="NCBI Taxonomy" id="2794353"/>
    <lineage>
        <taxon>Bacteria</taxon>
        <taxon>Bacillati</taxon>
        <taxon>Bacillota</taxon>
        <taxon>Bacilli</taxon>
        <taxon>Lactobacillales</taxon>
        <taxon>Enterococcaceae</taxon>
        <taxon>Vagococcus</taxon>
    </lineage>
</organism>
<dbReference type="Proteomes" id="UP000674938">
    <property type="component" value="Unassembled WGS sequence"/>
</dbReference>
<name>A0A940SW02_9ENTE</name>
<dbReference type="AlphaFoldDB" id="A0A940SW02"/>
<reference evidence="1" key="1">
    <citation type="submission" date="2020-12" db="EMBL/GenBank/DDBJ databases">
        <title>Vagococcus allomyrinae sp. nov. and Enterococcus lavae sp. nov., isolated from the larvae of Allomyrina dichotoma.</title>
        <authorList>
            <person name="Lee S.D."/>
        </authorList>
    </citation>
    <scope>NUCLEOTIDE SEQUENCE</scope>
    <source>
        <strain evidence="1">BWB3-3</strain>
    </source>
</reference>
<dbReference type="EMBL" id="JAEEGA010000004">
    <property type="protein sequence ID" value="MBP1040873.1"/>
    <property type="molecule type" value="Genomic_DNA"/>
</dbReference>
<accession>A0A940SW02</accession>
<comment type="caution">
    <text evidence="1">The sequence shown here is derived from an EMBL/GenBank/DDBJ whole genome shotgun (WGS) entry which is preliminary data.</text>
</comment>
<keyword evidence="2" id="KW-1185">Reference proteome</keyword>
<evidence type="ECO:0000313" key="1">
    <source>
        <dbReference type="EMBL" id="MBP1040873.1"/>
    </source>
</evidence>
<dbReference type="RefSeq" id="WP_209526350.1">
    <property type="nucleotide sequence ID" value="NZ_JAEEGA010000004.1"/>
</dbReference>